<accession>A0A366K2D4</accession>
<dbReference type="InterPro" id="IPR017850">
    <property type="entry name" value="Alkaline_phosphatase_core_sf"/>
</dbReference>
<evidence type="ECO:0000256" key="3">
    <source>
        <dbReference type="ARBA" id="ARBA00022801"/>
    </source>
</evidence>
<dbReference type="Proteomes" id="UP000252731">
    <property type="component" value="Unassembled WGS sequence"/>
</dbReference>
<dbReference type="InterPro" id="IPR050738">
    <property type="entry name" value="Sulfatase"/>
</dbReference>
<dbReference type="RefSeq" id="WP_166672451.1">
    <property type="nucleotide sequence ID" value="NZ_QNSF01000002.1"/>
</dbReference>
<dbReference type="Gene3D" id="3.40.720.10">
    <property type="entry name" value="Alkaline Phosphatase, subunit A"/>
    <property type="match status" value="1"/>
</dbReference>
<protein>
    <submittedName>
        <fullName evidence="6">Arylsulfatase</fullName>
    </submittedName>
</protein>
<organism evidence="6 7">
    <name type="scientific">Cytobacillus firmus</name>
    <name type="common">Bacillus firmus</name>
    <dbReference type="NCBI Taxonomy" id="1399"/>
    <lineage>
        <taxon>Bacteria</taxon>
        <taxon>Bacillati</taxon>
        <taxon>Bacillota</taxon>
        <taxon>Bacilli</taxon>
        <taxon>Bacillales</taxon>
        <taxon>Bacillaceae</taxon>
        <taxon>Cytobacillus</taxon>
    </lineage>
</organism>
<dbReference type="EMBL" id="QNSF01000002">
    <property type="protein sequence ID" value="RBP95844.1"/>
    <property type="molecule type" value="Genomic_DNA"/>
</dbReference>
<proteinExistence type="inferred from homology"/>
<dbReference type="GO" id="GO:0046872">
    <property type="term" value="F:metal ion binding"/>
    <property type="evidence" value="ECO:0007669"/>
    <property type="project" value="UniProtKB-KW"/>
</dbReference>
<dbReference type="GO" id="GO:0016787">
    <property type="term" value="F:hydrolase activity"/>
    <property type="evidence" value="ECO:0007669"/>
    <property type="project" value="UniProtKB-KW"/>
</dbReference>
<evidence type="ECO:0000256" key="1">
    <source>
        <dbReference type="ARBA" id="ARBA00008779"/>
    </source>
</evidence>
<dbReference type="Pfam" id="PF00884">
    <property type="entry name" value="Sulfatase"/>
    <property type="match status" value="1"/>
</dbReference>
<keyword evidence="7" id="KW-1185">Reference proteome</keyword>
<name>A0A366K2D4_CYTFI</name>
<comment type="caution">
    <text evidence="6">The sequence shown here is derived from an EMBL/GenBank/DDBJ whole genome shotgun (WGS) entry which is preliminary data.</text>
</comment>
<dbReference type="InterPro" id="IPR000917">
    <property type="entry name" value="Sulfatase_N"/>
</dbReference>
<evidence type="ECO:0000313" key="6">
    <source>
        <dbReference type="EMBL" id="RBP95844.1"/>
    </source>
</evidence>
<evidence type="ECO:0000313" key="7">
    <source>
        <dbReference type="Proteomes" id="UP000252731"/>
    </source>
</evidence>
<reference evidence="6 7" key="1">
    <citation type="submission" date="2018-06" db="EMBL/GenBank/DDBJ databases">
        <title>Freshwater and sediment microbial communities from various areas in North America, analyzing microbe dynamics in response to fracking.</title>
        <authorList>
            <person name="Lamendella R."/>
        </authorList>
    </citation>
    <scope>NUCLEOTIDE SEQUENCE [LARGE SCALE GENOMIC DNA]</scope>
    <source>
        <strain evidence="6 7">14_TX</strain>
    </source>
</reference>
<keyword evidence="2" id="KW-0479">Metal-binding</keyword>
<comment type="similarity">
    <text evidence="1">Belongs to the sulfatase family.</text>
</comment>
<dbReference type="AlphaFoldDB" id="A0A366K2D4"/>
<dbReference type="PROSITE" id="PS00523">
    <property type="entry name" value="SULFATASE_1"/>
    <property type="match status" value="1"/>
</dbReference>
<dbReference type="PANTHER" id="PTHR42693">
    <property type="entry name" value="ARYLSULFATASE FAMILY MEMBER"/>
    <property type="match status" value="1"/>
</dbReference>
<gene>
    <name evidence="6" type="ORF">DFO70_102169</name>
</gene>
<dbReference type="Gene3D" id="3.30.1120.10">
    <property type="match status" value="1"/>
</dbReference>
<keyword evidence="3" id="KW-0378">Hydrolase</keyword>
<dbReference type="SUPFAM" id="SSF53649">
    <property type="entry name" value="Alkaline phosphatase-like"/>
    <property type="match status" value="1"/>
</dbReference>
<dbReference type="CDD" id="cd16025">
    <property type="entry name" value="PAS_like"/>
    <property type="match status" value="1"/>
</dbReference>
<evidence type="ECO:0000259" key="5">
    <source>
        <dbReference type="Pfam" id="PF00884"/>
    </source>
</evidence>
<evidence type="ECO:0000256" key="4">
    <source>
        <dbReference type="ARBA" id="ARBA00022837"/>
    </source>
</evidence>
<keyword evidence="4" id="KW-0106">Calcium</keyword>
<feature type="domain" description="Sulfatase N-terminal" evidence="5">
    <location>
        <begin position="4"/>
        <end position="414"/>
    </location>
</feature>
<evidence type="ECO:0000256" key="2">
    <source>
        <dbReference type="ARBA" id="ARBA00022723"/>
    </source>
</evidence>
<dbReference type="InterPro" id="IPR024607">
    <property type="entry name" value="Sulfatase_CS"/>
</dbReference>
<sequence>MKTNIVYIVLDDMGYSDLGCYGSEVMTPNIDKLAQNGLRYNNFHVTPLCSPTRASLLTGRNHHSVGMGLLSNFDLGPDVPSTRGKITPSAGTIAEILKENDFSNYAVGKWHLTPMYEETPAGPFHNWPLGKGFDRYYGFLDGMTDQYVPTLVYDNHSVEPAKKADYHLSEDLVDQGINFIADHSSIHPEKPFFLYLAFGAQHSPHQVPKRYIEQYKGVYSKGWDQIREDRLARQKELGIAPLDAELCERNPGVKAWDSLSSDEKRLYERFQETYAGFLTHTDEQIGRFISYLEAIDQLDNTLIVFLSDNGASQEGEFDGIIEQSSYFNGIPTSIESLLPHIDEIGGKNTQPNYPRGWAQVSNTPFKFYKQTTFDGGIHVPLIYHYPNRIKEKGTIKKQFHHVIDITPTVLDLAEVTPPETIKGIKQMPLHGVSMQYTFDHSDADTKRHSQYFLMAGQRAIWHDGWKAISFHTKGTPFEEDIWSLYNTNEDFAQNHDVASTYPEKLHELQKLWLEEAEKYNALPLIDKTIELFAYVSPEDKVRSRNEITYYPGMSHNLAAPPIYNRSYTITIPIDRPADEKNGVLIAHGNQYSGYTLYIQNSRLIYEYNFVGTLYKIESSMKVPVGVSTVQFEFLKTGLLQGKGTLLINGENAGEVEMPNTLPFLISIEGIDVGRDAYIPVSKNYAGKDDFAFSGKIQKVEFILQND</sequence>